<name>A0A485M0C2_9ZZZZ</name>
<proteinExistence type="predicted"/>
<organism evidence="1">
    <name type="scientific">anaerobic digester metagenome</name>
    <dbReference type="NCBI Taxonomy" id="1263854"/>
    <lineage>
        <taxon>unclassified sequences</taxon>
        <taxon>metagenomes</taxon>
        <taxon>ecological metagenomes</taxon>
    </lineage>
</organism>
<dbReference type="EMBL" id="CAADRM010000090">
    <property type="protein sequence ID" value="VFU14365.1"/>
    <property type="molecule type" value="Genomic_DNA"/>
</dbReference>
<gene>
    <name evidence="1" type="ORF">SCFA_280029</name>
</gene>
<protein>
    <submittedName>
        <fullName evidence="1">Uncharacterized protein</fullName>
    </submittedName>
</protein>
<dbReference type="SUPFAM" id="SSF63829">
    <property type="entry name" value="Calcium-dependent phosphotriesterase"/>
    <property type="match status" value="1"/>
</dbReference>
<dbReference type="Gene3D" id="2.130.10.10">
    <property type="entry name" value="YVTN repeat-like/Quinoprotein amine dehydrogenase"/>
    <property type="match status" value="1"/>
</dbReference>
<evidence type="ECO:0000313" key="1">
    <source>
        <dbReference type="EMBL" id="VFU14365.1"/>
    </source>
</evidence>
<accession>A0A485M0C2</accession>
<dbReference type="InterPro" id="IPR015943">
    <property type="entry name" value="WD40/YVTN_repeat-like_dom_sf"/>
</dbReference>
<sequence length="392" mass="42435">MRTIIPWYLLAFFIWSCSSSDPSVLSSSASDSNPVTGQKVLFQVWGLTDNPPLRYAWHADSGELEGWDEEQPYAYWIAPDSPATCSVTCTITDSEDNSSVQVFEVTVKPRELKTVFGDGRVSCLEKQRISLLGGAWVSTRDGQIRYVSSSTNEASSWTGVFGAMYIDLYGSSYALWGAPVSGNRISVQSSSGTAALVCQECASDGTIHDLAVDVLDTDLLWIASDSGLHWYHSKSGNHGTYVADAIGKAYDLFPGKRFVYVAADTGVFAIDGVRDDEDALLYPGDSCAVLEIIGDDATTQETEDSDTVTVWHITGGEVCRNGQALPDQPPGGETVCSLSIDLKGNIWCGKYRWDGESWQVQAGLEGVDVVKSAASNEGIIFFQTSSGALLRW</sequence>
<reference evidence="1" key="1">
    <citation type="submission" date="2019-03" db="EMBL/GenBank/DDBJ databases">
        <authorList>
            <person name="Hao L."/>
        </authorList>
    </citation>
    <scope>NUCLEOTIDE SEQUENCE</scope>
</reference>
<dbReference type="AlphaFoldDB" id="A0A485M0C2"/>